<keyword evidence="3" id="KW-0399">Innate immunity</keyword>
<evidence type="ECO:0000313" key="15">
    <source>
        <dbReference type="EMBL" id="CAG6454614.1"/>
    </source>
</evidence>
<dbReference type="GO" id="GO:0045087">
    <property type="term" value="P:innate immune response"/>
    <property type="evidence" value="ECO:0007669"/>
    <property type="project" value="UniProtKB-KW"/>
</dbReference>
<protein>
    <submittedName>
        <fullName evidence="15">Polyserase-2</fullName>
    </submittedName>
</protein>
<evidence type="ECO:0000256" key="5">
    <source>
        <dbReference type="ARBA" id="ARBA00022729"/>
    </source>
</evidence>
<evidence type="ECO:0000256" key="1">
    <source>
        <dbReference type="ARBA" id="ARBA00004613"/>
    </source>
</evidence>
<dbReference type="EMBL" id="HBUE01026762">
    <property type="protein sequence ID" value="CAG6454614.1"/>
    <property type="molecule type" value="Transcribed_RNA"/>
</dbReference>
<keyword evidence="8" id="KW-0391">Immunity</keyword>
<feature type="chain" id="PRO_5034483252" evidence="13">
    <location>
        <begin position="35"/>
        <end position="585"/>
    </location>
</feature>
<keyword evidence="4" id="KW-0645">Protease</keyword>
<evidence type="ECO:0000256" key="4">
    <source>
        <dbReference type="ARBA" id="ARBA00022670"/>
    </source>
</evidence>
<feature type="domain" description="Peptidase S1" evidence="14">
    <location>
        <begin position="50"/>
        <end position="302"/>
    </location>
</feature>
<dbReference type="PROSITE" id="PS50240">
    <property type="entry name" value="TRYPSIN_DOM"/>
    <property type="match status" value="2"/>
</dbReference>
<evidence type="ECO:0000256" key="9">
    <source>
        <dbReference type="ARBA" id="ARBA00023145"/>
    </source>
</evidence>
<evidence type="ECO:0000256" key="2">
    <source>
        <dbReference type="ARBA" id="ARBA00022525"/>
    </source>
</evidence>
<evidence type="ECO:0000256" key="7">
    <source>
        <dbReference type="ARBA" id="ARBA00022825"/>
    </source>
</evidence>
<dbReference type="InterPro" id="IPR001314">
    <property type="entry name" value="Peptidase_S1A"/>
</dbReference>
<dbReference type="Gene3D" id="2.40.10.10">
    <property type="entry name" value="Trypsin-like serine proteases"/>
    <property type="match status" value="3"/>
</dbReference>
<organism evidence="15">
    <name type="scientific">Culex pipiens</name>
    <name type="common">House mosquito</name>
    <dbReference type="NCBI Taxonomy" id="7175"/>
    <lineage>
        <taxon>Eukaryota</taxon>
        <taxon>Metazoa</taxon>
        <taxon>Ecdysozoa</taxon>
        <taxon>Arthropoda</taxon>
        <taxon>Hexapoda</taxon>
        <taxon>Insecta</taxon>
        <taxon>Pterygota</taxon>
        <taxon>Neoptera</taxon>
        <taxon>Endopterygota</taxon>
        <taxon>Diptera</taxon>
        <taxon>Nematocera</taxon>
        <taxon>Culicoidea</taxon>
        <taxon>Culicidae</taxon>
        <taxon>Culicinae</taxon>
        <taxon>Culicini</taxon>
        <taxon>Culex</taxon>
        <taxon>Culex</taxon>
    </lineage>
</organism>
<dbReference type="InterPro" id="IPR009003">
    <property type="entry name" value="Peptidase_S1_PA"/>
</dbReference>
<sequence>MKRSIPISRGFPTVISALSATCLLLTCCGLPVQGAGVECGVRQLTHLGYIAHGYDAVEGDWPWHAGIFMNIPSGPQRYICGGSIISENFVITAAHCTVPHRNILAADDVAVRLGLHNRTGPSEHSKMYDVVEIIRHEAFNMDNLRNDVALLRMADDIEYSDYIQPVCLWPVEKKSLNSILNSRGYVVGWGLGDTKNLAELLQEAKLAAVEYETCLKSHPTHFQKLLSDDKSSYCAGNQNQTNVCSGDSGGGMYYNIGSSWYIRGLVSTGVRPVDDSAACNPKEYVIFSDIPYYLGWITKHQENVKKRNLLNLGSCGLDTYNASYPEQDKSLFLQYPWVAMLEFKVRGSTSNLTMCNGALIHPRFVVTVGHCVDDSASKYKLTSVRLGEYNFKTNPDKEKDAQGVEQSTFIQVIDIEKVIQHPMFNQPRYDNNIALLKLKTPADTGRPNVRPVCLPTLEDFNEVYTIAGWKRVGKQNHIIRRDIVALEDYGTCQGIYSKMKIKLSGEGSHICGTYHHKEQMDCFHYMAGAPLQYVKNADRKNQYFLKGVFAFGFPGCQLNYTDVFMSVNKYASWIKMVVEEEEGPL</sequence>
<dbReference type="FunFam" id="2.40.10.10:FF:000028">
    <property type="entry name" value="Serine protease easter"/>
    <property type="match status" value="1"/>
</dbReference>
<keyword evidence="7" id="KW-0720">Serine protease</keyword>
<accession>A0A8D8ACM2</accession>
<dbReference type="PRINTS" id="PR00722">
    <property type="entry name" value="CHYMOTRYPSIN"/>
</dbReference>
<comment type="subcellular location">
    <subcellularLocation>
        <location evidence="1">Secreted</location>
    </subcellularLocation>
</comment>
<dbReference type="Pfam" id="PF00089">
    <property type="entry name" value="Trypsin"/>
    <property type="match status" value="2"/>
</dbReference>
<name>A0A8D8ACM2_CULPI</name>
<evidence type="ECO:0000256" key="8">
    <source>
        <dbReference type="ARBA" id="ARBA00022859"/>
    </source>
</evidence>
<keyword evidence="9" id="KW-0865">Zymogen</keyword>
<evidence type="ECO:0000256" key="12">
    <source>
        <dbReference type="ARBA" id="ARBA00024195"/>
    </source>
</evidence>
<dbReference type="GO" id="GO:0006508">
    <property type="term" value="P:proteolysis"/>
    <property type="evidence" value="ECO:0007669"/>
    <property type="project" value="UniProtKB-KW"/>
</dbReference>
<comment type="similarity">
    <text evidence="12">Belongs to the peptidase S1 family. CLIP subfamily.</text>
</comment>
<dbReference type="CDD" id="cd00190">
    <property type="entry name" value="Tryp_SPc"/>
    <property type="match status" value="2"/>
</dbReference>
<dbReference type="InterPro" id="IPR043504">
    <property type="entry name" value="Peptidase_S1_PA_chymotrypsin"/>
</dbReference>
<evidence type="ECO:0000256" key="10">
    <source>
        <dbReference type="ARBA" id="ARBA00023157"/>
    </source>
</evidence>
<keyword evidence="11" id="KW-0325">Glycoprotein</keyword>
<dbReference type="PROSITE" id="PS00134">
    <property type="entry name" value="TRYPSIN_HIS"/>
    <property type="match status" value="1"/>
</dbReference>
<dbReference type="GO" id="GO:0005576">
    <property type="term" value="C:extracellular region"/>
    <property type="evidence" value="ECO:0007669"/>
    <property type="project" value="UniProtKB-SubCell"/>
</dbReference>
<proteinExistence type="inferred from homology"/>
<evidence type="ECO:0000256" key="13">
    <source>
        <dbReference type="SAM" id="SignalP"/>
    </source>
</evidence>
<dbReference type="AlphaFoldDB" id="A0A8D8ACM2"/>
<dbReference type="InterPro" id="IPR001254">
    <property type="entry name" value="Trypsin_dom"/>
</dbReference>
<dbReference type="PANTHER" id="PTHR24256">
    <property type="entry name" value="TRYPTASE-RELATED"/>
    <property type="match status" value="1"/>
</dbReference>
<reference evidence="15" key="1">
    <citation type="submission" date="2021-05" db="EMBL/GenBank/DDBJ databases">
        <authorList>
            <person name="Alioto T."/>
            <person name="Alioto T."/>
            <person name="Gomez Garrido J."/>
        </authorList>
    </citation>
    <scope>NUCLEOTIDE SEQUENCE</scope>
</reference>
<dbReference type="GO" id="GO:0004252">
    <property type="term" value="F:serine-type endopeptidase activity"/>
    <property type="evidence" value="ECO:0007669"/>
    <property type="project" value="InterPro"/>
</dbReference>
<dbReference type="FunFam" id="2.40.10.10:FF:000146">
    <property type="entry name" value="Serine protease 53"/>
    <property type="match status" value="1"/>
</dbReference>
<dbReference type="SMART" id="SM00020">
    <property type="entry name" value="Tryp_SPc"/>
    <property type="match status" value="2"/>
</dbReference>
<feature type="signal peptide" evidence="13">
    <location>
        <begin position="1"/>
        <end position="34"/>
    </location>
</feature>
<dbReference type="InterPro" id="IPR051487">
    <property type="entry name" value="Ser/Thr_Proteases_Immune/Dev"/>
</dbReference>
<evidence type="ECO:0000259" key="14">
    <source>
        <dbReference type="PROSITE" id="PS50240"/>
    </source>
</evidence>
<dbReference type="InterPro" id="IPR018114">
    <property type="entry name" value="TRYPSIN_HIS"/>
</dbReference>
<evidence type="ECO:0000256" key="3">
    <source>
        <dbReference type="ARBA" id="ARBA00022588"/>
    </source>
</evidence>
<keyword evidence="6" id="KW-0378">Hydrolase</keyword>
<feature type="domain" description="Peptidase S1" evidence="14">
    <location>
        <begin position="310"/>
        <end position="579"/>
    </location>
</feature>
<evidence type="ECO:0000256" key="11">
    <source>
        <dbReference type="ARBA" id="ARBA00023180"/>
    </source>
</evidence>
<keyword evidence="10" id="KW-1015">Disulfide bond</keyword>
<keyword evidence="2" id="KW-0964">Secreted</keyword>
<keyword evidence="5 13" id="KW-0732">Signal</keyword>
<evidence type="ECO:0000256" key="6">
    <source>
        <dbReference type="ARBA" id="ARBA00022801"/>
    </source>
</evidence>
<dbReference type="SUPFAM" id="SSF50494">
    <property type="entry name" value="Trypsin-like serine proteases"/>
    <property type="match status" value="2"/>
</dbReference>